<proteinExistence type="predicted"/>
<sequence length="111" mass="11190">RWPGSPPRLGGPAPAAHCLGGDPLRLTPRLDVSALGARMPPLRPGATRACCSAARGPAACCFLPRGPAACLLPPGGPVPAAPARWARCLLLATRPGNSDVPLPGSPARHDA</sequence>
<comment type="caution">
    <text evidence="1">The sequence shown here is derived from an EMBL/GenBank/DDBJ whole genome shotgun (WGS) entry which is preliminary data.</text>
</comment>
<feature type="non-terminal residue" evidence="1">
    <location>
        <position position="111"/>
    </location>
</feature>
<feature type="non-terminal residue" evidence="1">
    <location>
        <position position="1"/>
    </location>
</feature>
<keyword evidence="2" id="KW-1185">Reference proteome</keyword>
<dbReference type="EMBL" id="CATNWA010018906">
    <property type="protein sequence ID" value="CAI9610245.1"/>
    <property type="molecule type" value="Genomic_DNA"/>
</dbReference>
<reference evidence="1" key="1">
    <citation type="submission" date="2023-05" db="EMBL/GenBank/DDBJ databases">
        <authorList>
            <person name="Stuckert A."/>
        </authorList>
    </citation>
    <scope>NUCLEOTIDE SEQUENCE</scope>
</reference>
<name>A0ABN9GQ55_9NEOB</name>
<protein>
    <submittedName>
        <fullName evidence="1">Uncharacterized protein</fullName>
    </submittedName>
</protein>
<evidence type="ECO:0000313" key="1">
    <source>
        <dbReference type="EMBL" id="CAI9610245.1"/>
    </source>
</evidence>
<evidence type="ECO:0000313" key="2">
    <source>
        <dbReference type="Proteomes" id="UP001162483"/>
    </source>
</evidence>
<dbReference type="Proteomes" id="UP001162483">
    <property type="component" value="Unassembled WGS sequence"/>
</dbReference>
<organism evidence="1 2">
    <name type="scientific">Staurois parvus</name>
    <dbReference type="NCBI Taxonomy" id="386267"/>
    <lineage>
        <taxon>Eukaryota</taxon>
        <taxon>Metazoa</taxon>
        <taxon>Chordata</taxon>
        <taxon>Craniata</taxon>
        <taxon>Vertebrata</taxon>
        <taxon>Euteleostomi</taxon>
        <taxon>Amphibia</taxon>
        <taxon>Batrachia</taxon>
        <taxon>Anura</taxon>
        <taxon>Neobatrachia</taxon>
        <taxon>Ranoidea</taxon>
        <taxon>Ranidae</taxon>
        <taxon>Staurois</taxon>
    </lineage>
</organism>
<gene>
    <name evidence="1" type="ORF">SPARVUS_LOCUS14387062</name>
</gene>
<accession>A0ABN9GQ55</accession>